<dbReference type="AlphaFoldDB" id="A0ABD5XAB8"/>
<gene>
    <name evidence="7" type="ORF">ACFQJ7_08865</name>
</gene>
<dbReference type="EMBL" id="JBHSZQ010000016">
    <property type="protein sequence ID" value="MFC7126145.1"/>
    <property type="molecule type" value="Genomic_DNA"/>
</dbReference>
<dbReference type="InterPro" id="IPR004089">
    <property type="entry name" value="MCPsignal_dom"/>
</dbReference>
<dbReference type="InterPro" id="IPR012292">
    <property type="entry name" value="Globin/Proto"/>
</dbReference>
<evidence type="ECO:0000256" key="3">
    <source>
        <dbReference type="PROSITE-ProRule" id="PRU00284"/>
    </source>
</evidence>
<protein>
    <submittedName>
        <fullName evidence="7">Globin-coupled sensor protein</fullName>
    </submittedName>
</protein>
<dbReference type="PANTHER" id="PTHR32089">
    <property type="entry name" value="METHYL-ACCEPTING CHEMOTAXIS PROTEIN MCPB"/>
    <property type="match status" value="1"/>
</dbReference>
<name>A0ABD5XAB8_9EURY</name>
<dbReference type="SUPFAM" id="SSF58104">
    <property type="entry name" value="Methyl-accepting chemotaxis protein (MCP) signaling domain"/>
    <property type="match status" value="1"/>
</dbReference>
<dbReference type="RefSeq" id="WP_267637858.1">
    <property type="nucleotide sequence ID" value="NZ_JAODIY010000010.1"/>
</dbReference>
<evidence type="ECO:0000313" key="7">
    <source>
        <dbReference type="EMBL" id="MFC7126145.1"/>
    </source>
</evidence>
<dbReference type="Pfam" id="PF11563">
    <property type="entry name" value="Protoglobin"/>
    <property type="match status" value="1"/>
</dbReference>
<dbReference type="InterPro" id="IPR004090">
    <property type="entry name" value="Chemotax_Me-accpt_rcpt"/>
</dbReference>
<feature type="domain" description="Methyl-accepting transducer" evidence="6">
    <location>
        <begin position="221"/>
        <end position="457"/>
    </location>
</feature>
<dbReference type="SUPFAM" id="SSF46458">
    <property type="entry name" value="Globin-like"/>
    <property type="match status" value="1"/>
</dbReference>
<dbReference type="Gene3D" id="1.10.490.10">
    <property type="entry name" value="Globins"/>
    <property type="match status" value="1"/>
</dbReference>
<dbReference type="CDD" id="cd01068">
    <property type="entry name" value="globin_sensor"/>
    <property type="match status" value="1"/>
</dbReference>
<feature type="compositionally biased region" description="Polar residues" evidence="5">
    <location>
        <begin position="475"/>
        <end position="492"/>
    </location>
</feature>
<dbReference type="Proteomes" id="UP001596414">
    <property type="component" value="Unassembled WGS sequence"/>
</dbReference>
<keyword evidence="1 3" id="KW-0807">Transducer</keyword>
<dbReference type="CDD" id="cd11386">
    <property type="entry name" value="MCP_signal"/>
    <property type="match status" value="1"/>
</dbReference>
<evidence type="ECO:0000256" key="2">
    <source>
        <dbReference type="ARBA" id="ARBA00029447"/>
    </source>
</evidence>
<comment type="similarity">
    <text evidence="2">Belongs to the methyl-accepting chemotaxis (MCP) protein family.</text>
</comment>
<dbReference type="InterPro" id="IPR039379">
    <property type="entry name" value="Protoglobin_sensor_dom"/>
</dbReference>
<dbReference type="Pfam" id="PF00015">
    <property type="entry name" value="MCPsignal"/>
    <property type="match status" value="1"/>
</dbReference>
<evidence type="ECO:0000256" key="4">
    <source>
        <dbReference type="SAM" id="Coils"/>
    </source>
</evidence>
<sequence length="498" mass="54769">MGQAKKGSLKVTETERRNVEGAALTDRLGIDSDEIAWRKQYTQFTDEDATRLAEMEDLFAEIAPELVDEFYDHLQSHNETIAIIDSSSKPIETLKENQREYLMELGQGEYGKSYFDRRARIGKIHDMLDLEPKVYFGAYSIYYNGILTRLSDNIKSDLDNGATREAVDQLKEHFLSLQKLINIDQQVAMDTYIDSYNQRVETKVEEQEQLMQRVEDELASPIDELSDAAEDVTESTTVMSGSINEQTDQMDQVSRQVANMSATVEEIASTATQVSETSDQAETLAQEGSNTAGDALSAMEDIEGAVDDVSTDVAALQDQIDNVTQFTTIINDIAEQTNMLALNASIEAARAGEAGDGFGVVADEIKSLATETKQNAGEIEQTVEQAKADTDETAESLTEATEQVEQGMEEVKKTMENLDEILAAVRETAEGIQEVADATDDQAATTEEVASMVDSMVTDLDEMADEIETVAAASEEQTGQIHQIAQTASQLTSDERSN</sequence>
<feature type="region of interest" description="Disordered" evidence="5">
    <location>
        <begin position="473"/>
        <end position="498"/>
    </location>
</feature>
<evidence type="ECO:0000313" key="8">
    <source>
        <dbReference type="Proteomes" id="UP001596414"/>
    </source>
</evidence>
<evidence type="ECO:0000256" key="1">
    <source>
        <dbReference type="ARBA" id="ARBA00023224"/>
    </source>
</evidence>
<accession>A0ABD5XAB8</accession>
<dbReference type="SMART" id="SM00283">
    <property type="entry name" value="MA"/>
    <property type="match status" value="1"/>
</dbReference>
<dbReference type="PANTHER" id="PTHR32089:SF112">
    <property type="entry name" value="LYSOZYME-LIKE PROTEIN-RELATED"/>
    <property type="match status" value="1"/>
</dbReference>
<keyword evidence="4" id="KW-0175">Coiled coil</keyword>
<reference evidence="7 8" key="1">
    <citation type="journal article" date="2014" name="Int. J. Syst. Evol. Microbiol.">
        <title>Complete genome sequence of Corynebacterium casei LMG S-19264T (=DSM 44701T), isolated from a smear-ripened cheese.</title>
        <authorList>
            <consortium name="US DOE Joint Genome Institute (JGI-PGF)"/>
            <person name="Walter F."/>
            <person name="Albersmeier A."/>
            <person name="Kalinowski J."/>
            <person name="Ruckert C."/>
        </authorList>
    </citation>
    <scope>NUCLEOTIDE SEQUENCE [LARGE SCALE GENOMIC DNA]</scope>
    <source>
        <strain evidence="7 8">CGMCC 4.7215</strain>
    </source>
</reference>
<dbReference type="InterPro" id="IPR044398">
    <property type="entry name" value="Globin-sensor_dom"/>
</dbReference>
<organism evidence="7 8">
    <name type="scientific">Halovenus rubra</name>
    <dbReference type="NCBI Taxonomy" id="869890"/>
    <lineage>
        <taxon>Archaea</taxon>
        <taxon>Methanobacteriati</taxon>
        <taxon>Methanobacteriota</taxon>
        <taxon>Stenosarchaea group</taxon>
        <taxon>Halobacteria</taxon>
        <taxon>Halobacteriales</taxon>
        <taxon>Haloarculaceae</taxon>
        <taxon>Halovenus</taxon>
    </lineage>
</organism>
<feature type="coiled-coil region" evidence="4">
    <location>
        <begin position="369"/>
        <end position="428"/>
    </location>
</feature>
<dbReference type="Gene3D" id="1.10.287.950">
    <property type="entry name" value="Methyl-accepting chemotaxis protein"/>
    <property type="match status" value="1"/>
</dbReference>
<comment type="caution">
    <text evidence="7">The sequence shown here is derived from an EMBL/GenBank/DDBJ whole genome shotgun (WGS) entry which is preliminary data.</text>
</comment>
<dbReference type="PRINTS" id="PR00260">
    <property type="entry name" value="CHEMTRNSDUCR"/>
</dbReference>
<evidence type="ECO:0000256" key="5">
    <source>
        <dbReference type="SAM" id="MobiDB-lite"/>
    </source>
</evidence>
<dbReference type="PROSITE" id="PS50111">
    <property type="entry name" value="CHEMOTAXIS_TRANSDUC_2"/>
    <property type="match status" value="1"/>
</dbReference>
<dbReference type="InterPro" id="IPR009050">
    <property type="entry name" value="Globin-like_sf"/>
</dbReference>
<evidence type="ECO:0000259" key="6">
    <source>
        <dbReference type="PROSITE" id="PS50111"/>
    </source>
</evidence>
<proteinExistence type="inferred from homology"/>
<dbReference type="GO" id="GO:0007165">
    <property type="term" value="P:signal transduction"/>
    <property type="evidence" value="ECO:0007669"/>
    <property type="project" value="UniProtKB-KW"/>
</dbReference>